<dbReference type="SMART" id="SM00129">
    <property type="entry name" value="KISc"/>
    <property type="match status" value="1"/>
</dbReference>
<evidence type="ECO:0000256" key="4">
    <source>
        <dbReference type="RuleBase" id="RU000394"/>
    </source>
</evidence>
<feature type="region of interest" description="Disordered" evidence="6">
    <location>
        <begin position="762"/>
        <end position="817"/>
    </location>
</feature>
<comment type="caution">
    <text evidence="8">The sequence shown here is derived from an EMBL/GenBank/DDBJ whole genome shotgun (WGS) entry which is preliminary data.</text>
</comment>
<evidence type="ECO:0000313" key="8">
    <source>
        <dbReference type="EMBL" id="KAF9076593.1"/>
    </source>
</evidence>
<evidence type="ECO:0000256" key="1">
    <source>
        <dbReference type="ARBA" id="ARBA00022741"/>
    </source>
</evidence>
<dbReference type="PROSITE" id="PS50067">
    <property type="entry name" value="KINESIN_MOTOR_2"/>
    <property type="match status" value="1"/>
</dbReference>
<evidence type="ECO:0000256" key="3">
    <source>
        <dbReference type="PROSITE-ProRule" id="PRU00283"/>
    </source>
</evidence>
<dbReference type="Pfam" id="PF00225">
    <property type="entry name" value="Kinesin"/>
    <property type="match status" value="1"/>
</dbReference>
<dbReference type="InterPro" id="IPR036961">
    <property type="entry name" value="Kinesin_motor_dom_sf"/>
</dbReference>
<protein>
    <recommendedName>
        <fullName evidence="4">Kinesin-like protein</fullName>
    </recommendedName>
</protein>
<evidence type="ECO:0000313" key="9">
    <source>
        <dbReference type="Proteomes" id="UP000772434"/>
    </source>
</evidence>
<name>A0A9P5UFR6_9AGAR</name>
<reference evidence="8" key="1">
    <citation type="submission" date="2020-11" db="EMBL/GenBank/DDBJ databases">
        <authorList>
            <consortium name="DOE Joint Genome Institute"/>
            <person name="Ahrendt S."/>
            <person name="Riley R."/>
            <person name="Andreopoulos W."/>
            <person name="Labutti K."/>
            <person name="Pangilinan J."/>
            <person name="Ruiz-Duenas F.J."/>
            <person name="Barrasa J.M."/>
            <person name="Sanchez-Garcia M."/>
            <person name="Camarero S."/>
            <person name="Miyauchi S."/>
            <person name="Serrano A."/>
            <person name="Linde D."/>
            <person name="Babiker R."/>
            <person name="Drula E."/>
            <person name="Ayuso-Fernandez I."/>
            <person name="Pacheco R."/>
            <person name="Padilla G."/>
            <person name="Ferreira P."/>
            <person name="Barriuso J."/>
            <person name="Kellner H."/>
            <person name="Castanera R."/>
            <person name="Alfaro M."/>
            <person name="Ramirez L."/>
            <person name="Pisabarro A.G."/>
            <person name="Kuo A."/>
            <person name="Tritt A."/>
            <person name="Lipzen A."/>
            <person name="He G."/>
            <person name="Yan M."/>
            <person name="Ng V."/>
            <person name="Cullen D."/>
            <person name="Martin F."/>
            <person name="Rosso M.-N."/>
            <person name="Henrissat B."/>
            <person name="Hibbett D."/>
            <person name="Martinez A.T."/>
            <person name="Grigoriev I.V."/>
        </authorList>
    </citation>
    <scope>NUCLEOTIDE SEQUENCE</scope>
    <source>
        <strain evidence="8">AH 40177</strain>
    </source>
</reference>
<keyword evidence="5" id="KW-0175">Coiled coil</keyword>
<keyword evidence="4" id="KW-0493">Microtubule</keyword>
<dbReference type="InterPro" id="IPR027640">
    <property type="entry name" value="Kinesin-like_fam"/>
</dbReference>
<sequence>MEGSSAEPGIIPRSLRVLFEMGEEGKECGRITSFVIHMSYLELYKDDAFDLLVSQKTHEKLPIRTNAKGETSVVGLTRVPIKSFDDWKNVFRTASHNRTTGATLLNRASSRSHAMLSIEIGVVAAATSENREMTYSGKINLVDLAGSENNKHTGNSLANPIRLAESAAINKSLSTLGQVVHALNTGASRVPYRDSNLTRLLSASLGGKASGKTILLCNLAPGVKFRSDVLNTLNFASRTKNIETKTVNVGKAALPMRRASTQNRRVSASLIPALGSRVPSYGAAGGSRLSGVGLGLGPAGSINVRSRGMGVTEKTGIDDAELDERIDRLVEAKLQKALEERDAQRKLEEEDRAREKLQQQVRDDDPILSSYPVQTVVEAAMELDDVHIDVDAGEELEQSLEQRVVGQPMDVDQRLFGVGSVNLVEPQSKVDDVKAQMEDLERKYKEHIAQLEAQLAVAAPVPAAEPASAGPSSNVATAVDGSTSLSSSSSSSSVGSPPSSLNTHIPSRLNPSLLGSVRDSTSVEHMSPVSRKKTGRAYVALARGFSEKNDLATALALYRQAAVFVPDNAKLRERIIDVEWAVKNGKSYVPSPKRQHHREEKPRSKPVKTSISHRSSHSSHSSSSREEPSKADLENLRTTDSGMAESSSKSFKRKRSVSREPSEDPDSDYVFVPTSTPGLGFGVDLANIDEEAETADGGADEFGTKILRRSPKKENLRELNLRTPSLKSPSISDKRKMLGMSFGASSFVPEASESLSPRRVLSMGSTGIGTPMRRATSVRKTRKVSDLVPYGGAYSSIEDTNEDLETAPVKQKRARLN</sequence>
<dbReference type="GO" id="GO:0016887">
    <property type="term" value="F:ATP hydrolysis activity"/>
    <property type="evidence" value="ECO:0007669"/>
    <property type="project" value="TreeGrafter"/>
</dbReference>
<comment type="similarity">
    <text evidence="3 4">Belongs to the TRAFAC class myosin-kinesin ATPase superfamily. Kinesin family.</text>
</comment>
<dbReference type="PANTHER" id="PTHR24115:SF1000">
    <property type="entry name" value="KINESIN-LIKE PROTEIN KIF22"/>
    <property type="match status" value="1"/>
</dbReference>
<dbReference type="PANTHER" id="PTHR24115">
    <property type="entry name" value="KINESIN-RELATED"/>
    <property type="match status" value="1"/>
</dbReference>
<feature type="coiled-coil region" evidence="5">
    <location>
        <begin position="423"/>
        <end position="457"/>
    </location>
</feature>
<dbReference type="EMBL" id="JADNRY010000006">
    <property type="protein sequence ID" value="KAF9076593.1"/>
    <property type="molecule type" value="Genomic_DNA"/>
</dbReference>
<dbReference type="GO" id="GO:0008574">
    <property type="term" value="F:plus-end-directed microtubule motor activity"/>
    <property type="evidence" value="ECO:0007669"/>
    <property type="project" value="TreeGrafter"/>
</dbReference>
<dbReference type="GO" id="GO:0005871">
    <property type="term" value="C:kinesin complex"/>
    <property type="evidence" value="ECO:0007669"/>
    <property type="project" value="TreeGrafter"/>
</dbReference>
<comment type="caution">
    <text evidence="3">Lacks conserved residue(s) required for the propagation of feature annotation.</text>
</comment>
<dbReference type="GO" id="GO:0005524">
    <property type="term" value="F:ATP binding"/>
    <property type="evidence" value="ECO:0007669"/>
    <property type="project" value="UniProtKB-KW"/>
</dbReference>
<dbReference type="GO" id="GO:0008017">
    <property type="term" value="F:microtubule binding"/>
    <property type="evidence" value="ECO:0007669"/>
    <property type="project" value="InterPro"/>
</dbReference>
<evidence type="ECO:0000256" key="5">
    <source>
        <dbReference type="SAM" id="Coils"/>
    </source>
</evidence>
<dbReference type="PRINTS" id="PR00380">
    <property type="entry name" value="KINESINHEAVY"/>
</dbReference>
<dbReference type="GO" id="GO:0007018">
    <property type="term" value="P:microtubule-based movement"/>
    <property type="evidence" value="ECO:0007669"/>
    <property type="project" value="InterPro"/>
</dbReference>
<dbReference type="OrthoDB" id="3176171at2759"/>
<feature type="region of interest" description="Disordered" evidence="6">
    <location>
        <begin position="464"/>
        <end position="531"/>
    </location>
</feature>
<feature type="compositionally biased region" description="Low complexity" evidence="6">
    <location>
        <begin position="481"/>
        <end position="501"/>
    </location>
</feature>
<dbReference type="GO" id="GO:0005874">
    <property type="term" value="C:microtubule"/>
    <property type="evidence" value="ECO:0007669"/>
    <property type="project" value="UniProtKB-KW"/>
</dbReference>
<evidence type="ECO:0000259" key="7">
    <source>
        <dbReference type="PROSITE" id="PS50067"/>
    </source>
</evidence>
<feature type="region of interest" description="Disordered" evidence="6">
    <location>
        <begin position="340"/>
        <end position="360"/>
    </location>
</feature>
<keyword evidence="4" id="KW-0505">Motor protein</keyword>
<dbReference type="InterPro" id="IPR027417">
    <property type="entry name" value="P-loop_NTPase"/>
</dbReference>
<dbReference type="InterPro" id="IPR019821">
    <property type="entry name" value="Kinesin_motor_CS"/>
</dbReference>
<feature type="compositionally biased region" description="Basic and acidic residues" evidence="6">
    <location>
        <begin position="623"/>
        <end position="637"/>
    </location>
</feature>
<dbReference type="Proteomes" id="UP000772434">
    <property type="component" value="Unassembled WGS sequence"/>
</dbReference>
<proteinExistence type="inferred from homology"/>
<gene>
    <name evidence="8" type="ORF">BDP27DRAFT_1313593</name>
</gene>
<dbReference type="SUPFAM" id="SSF52540">
    <property type="entry name" value="P-loop containing nucleoside triphosphate hydrolases"/>
    <property type="match status" value="1"/>
</dbReference>
<evidence type="ECO:0000256" key="2">
    <source>
        <dbReference type="ARBA" id="ARBA00022840"/>
    </source>
</evidence>
<evidence type="ECO:0000256" key="6">
    <source>
        <dbReference type="SAM" id="MobiDB-lite"/>
    </source>
</evidence>
<feature type="domain" description="Kinesin motor" evidence="7">
    <location>
        <begin position="1"/>
        <end position="242"/>
    </location>
</feature>
<organism evidence="8 9">
    <name type="scientific">Rhodocollybia butyracea</name>
    <dbReference type="NCBI Taxonomy" id="206335"/>
    <lineage>
        <taxon>Eukaryota</taxon>
        <taxon>Fungi</taxon>
        <taxon>Dikarya</taxon>
        <taxon>Basidiomycota</taxon>
        <taxon>Agaricomycotina</taxon>
        <taxon>Agaricomycetes</taxon>
        <taxon>Agaricomycetidae</taxon>
        <taxon>Agaricales</taxon>
        <taxon>Marasmiineae</taxon>
        <taxon>Omphalotaceae</taxon>
        <taxon>Rhodocollybia</taxon>
    </lineage>
</organism>
<dbReference type="PROSITE" id="PS00411">
    <property type="entry name" value="KINESIN_MOTOR_1"/>
    <property type="match status" value="1"/>
</dbReference>
<accession>A0A9P5UFR6</accession>
<feature type="region of interest" description="Disordered" evidence="6">
    <location>
        <begin position="587"/>
        <end position="671"/>
    </location>
</feature>
<dbReference type="Gene3D" id="3.40.850.10">
    <property type="entry name" value="Kinesin motor domain"/>
    <property type="match status" value="1"/>
</dbReference>
<dbReference type="AlphaFoldDB" id="A0A9P5UFR6"/>
<dbReference type="InterPro" id="IPR001752">
    <property type="entry name" value="Kinesin_motor_dom"/>
</dbReference>
<keyword evidence="2 4" id="KW-0067">ATP-binding</keyword>
<keyword evidence="9" id="KW-1185">Reference proteome</keyword>
<keyword evidence="1 4" id="KW-0547">Nucleotide-binding</keyword>